<evidence type="ECO:0000313" key="4">
    <source>
        <dbReference type="EMBL" id="ORW67081.1"/>
    </source>
</evidence>
<dbReference type="PRINTS" id="PR00455">
    <property type="entry name" value="HTHTETR"/>
</dbReference>
<dbReference type="RefSeq" id="WP_042792008.1">
    <property type="nucleotide sequence ID" value="NZ_AP022573.1"/>
</dbReference>
<feature type="domain" description="HTH tetR-type" evidence="3">
    <location>
        <begin position="19"/>
        <end position="79"/>
    </location>
</feature>
<dbReference type="PROSITE" id="PS50977">
    <property type="entry name" value="HTH_TETR_2"/>
    <property type="match status" value="1"/>
</dbReference>
<dbReference type="InterPro" id="IPR009057">
    <property type="entry name" value="Homeodomain-like_sf"/>
</dbReference>
<dbReference type="Gene3D" id="1.10.357.10">
    <property type="entry name" value="Tetracycline Repressor, domain 2"/>
    <property type="match status" value="1"/>
</dbReference>
<protein>
    <submittedName>
        <fullName evidence="4">TetR family transcriptional regulator</fullName>
    </submittedName>
</protein>
<dbReference type="Pfam" id="PF00440">
    <property type="entry name" value="TetR_N"/>
    <property type="match status" value="1"/>
</dbReference>
<keyword evidence="5" id="KW-1185">Reference proteome</keyword>
<dbReference type="InterPro" id="IPR023772">
    <property type="entry name" value="DNA-bd_HTH_TetR-type_CS"/>
</dbReference>
<evidence type="ECO:0000313" key="5">
    <source>
        <dbReference type="Proteomes" id="UP000193387"/>
    </source>
</evidence>
<dbReference type="Proteomes" id="UP000193387">
    <property type="component" value="Unassembled WGS sequence"/>
</dbReference>
<dbReference type="SUPFAM" id="SSF48498">
    <property type="entry name" value="Tetracyclin repressor-like, C-terminal domain"/>
    <property type="match status" value="1"/>
</dbReference>
<dbReference type="InterPro" id="IPR050109">
    <property type="entry name" value="HTH-type_TetR-like_transc_reg"/>
</dbReference>
<dbReference type="EMBL" id="LQPR01000063">
    <property type="protein sequence ID" value="ORW67081.1"/>
    <property type="molecule type" value="Genomic_DNA"/>
</dbReference>
<evidence type="ECO:0000259" key="3">
    <source>
        <dbReference type="PROSITE" id="PS50977"/>
    </source>
</evidence>
<proteinExistence type="predicted"/>
<sequence length="220" mass="23845">MAPQKGNRRPGRPPAATAGDARERIIRAARLVFSARGYDGATLQDIAARADLSRPAINHYFSSKRALYQEVLVETNECVIGAGVKHADIENSLVARLMAFISAMRAGSENFAGSAFLVTGVLESQRHPELVGTENDPLWIIRKVLTRFVNDAIERGELAADIDASAMVEPLLVVGCGVGVYAGYVRTYPEMVAMTPMLRQLVEGALCPPTRGLAGRPLRW</sequence>
<gene>
    <name evidence="4" type="ORF">AWC23_22875</name>
</gene>
<keyword evidence="1 2" id="KW-0238">DNA-binding</keyword>
<dbReference type="AlphaFoldDB" id="A0AAJ3NMB3"/>
<reference evidence="4 5" key="1">
    <citation type="submission" date="2016-01" db="EMBL/GenBank/DDBJ databases">
        <title>The new phylogeny of the genus Mycobacterium.</title>
        <authorList>
            <person name="Tarcisio F."/>
            <person name="Conor M."/>
            <person name="Antonella G."/>
            <person name="Elisabetta G."/>
            <person name="Giulia F.S."/>
            <person name="Sara T."/>
            <person name="Anna F."/>
            <person name="Clotilde B."/>
            <person name="Roberto B."/>
            <person name="Veronica D.S."/>
            <person name="Fabio R."/>
            <person name="Monica P."/>
            <person name="Olivier J."/>
            <person name="Enrico T."/>
            <person name="Nicola S."/>
        </authorList>
    </citation>
    <scope>NUCLEOTIDE SEQUENCE [LARGE SCALE GENOMIC DNA]</scope>
    <source>
        <strain evidence="4 5">DSM 44616</strain>
    </source>
</reference>
<accession>A0AAJ3NMB3</accession>
<dbReference type="InterPro" id="IPR001647">
    <property type="entry name" value="HTH_TetR"/>
</dbReference>
<name>A0AAJ3NMB3_9MYCO</name>
<dbReference type="InterPro" id="IPR036271">
    <property type="entry name" value="Tet_transcr_reg_TetR-rel_C_sf"/>
</dbReference>
<comment type="caution">
    <text evidence="4">The sequence shown here is derived from an EMBL/GenBank/DDBJ whole genome shotgun (WGS) entry which is preliminary data.</text>
</comment>
<organism evidence="4 5">
    <name type="scientific">Mycobacterium saskatchewanense</name>
    <dbReference type="NCBI Taxonomy" id="220927"/>
    <lineage>
        <taxon>Bacteria</taxon>
        <taxon>Bacillati</taxon>
        <taxon>Actinomycetota</taxon>
        <taxon>Actinomycetes</taxon>
        <taxon>Mycobacteriales</taxon>
        <taxon>Mycobacteriaceae</taxon>
        <taxon>Mycobacterium</taxon>
        <taxon>Mycobacterium simiae complex</taxon>
    </lineage>
</organism>
<dbReference type="PROSITE" id="PS01081">
    <property type="entry name" value="HTH_TETR_1"/>
    <property type="match status" value="1"/>
</dbReference>
<dbReference type="SUPFAM" id="SSF46689">
    <property type="entry name" value="Homeodomain-like"/>
    <property type="match status" value="1"/>
</dbReference>
<dbReference type="PANTHER" id="PTHR30055:SF226">
    <property type="entry name" value="HTH-TYPE TRANSCRIPTIONAL REGULATOR PKSA"/>
    <property type="match status" value="1"/>
</dbReference>
<evidence type="ECO:0000256" key="1">
    <source>
        <dbReference type="ARBA" id="ARBA00023125"/>
    </source>
</evidence>
<evidence type="ECO:0000256" key="2">
    <source>
        <dbReference type="PROSITE-ProRule" id="PRU00335"/>
    </source>
</evidence>
<dbReference type="GO" id="GO:0003700">
    <property type="term" value="F:DNA-binding transcription factor activity"/>
    <property type="evidence" value="ECO:0007669"/>
    <property type="project" value="TreeGrafter"/>
</dbReference>
<feature type="DNA-binding region" description="H-T-H motif" evidence="2">
    <location>
        <begin position="42"/>
        <end position="61"/>
    </location>
</feature>
<dbReference type="GO" id="GO:0000976">
    <property type="term" value="F:transcription cis-regulatory region binding"/>
    <property type="evidence" value="ECO:0007669"/>
    <property type="project" value="TreeGrafter"/>
</dbReference>
<dbReference type="PANTHER" id="PTHR30055">
    <property type="entry name" value="HTH-TYPE TRANSCRIPTIONAL REGULATOR RUTR"/>
    <property type="match status" value="1"/>
</dbReference>